<feature type="compositionally biased region" description="Polar residues" evidence="1">
    <location>
        <begin position="64"/>
        <end position="73"/>
    </location>
</feature>
<organism evidence="3 4">
    <name type="scientific">Metschnikowia bicuspidata var. bicuspidata NRRL YB-4993</name>
    <dbReference type="NCBI Taxonomy" id="869754"/>
    <lineage>
        <taxon>Eukaryota</taxon>
        <taxon>Fungi</taxon>
        <taxon>Dikarya</taxon>
        <taxon>Ascomycota</taxon>
        <taxon>Saccharomycotina</taxon>
        <taxon>Pichiomycetes</taxon>
        <taxon>Metschnikowiaceae</taxon>
        <taxon>Metschnikowia</taxon>
    </lineage>
</organism>
<dbReference type="RefSeq" id="XP_018711811.1">
    <property type="nucleotide sequence ID" value="XM_018855931.1"/>
</dbReference>
<evidence type="ECO:0000313" key="4">
    <source>
        <dbReference type="Proteomes" id="UP000092555"/>
    </source>
</evidence>
<keyword evidence="2" id="KW-1133">Transmembrane helix</keyword>
<dbReference type="GeneID" id="30028907"/>
<dbReference type="EMBL" id="LXTC01000003">
    <property type="protein sequence ID" value="OBA21301.1"/>
    <property type="molecule type" value="Genomic_DNA"/>
</dbReference>
<sequence>MQPVGKQREFTSLEAFGTIAFASLMLLAAAGGLRKNIGKMSKGSNEKHSQSLKLERKPMLLYEDTQSTHTPKT</sequence>
<name>A0A1A0HBB2_9ASCO</name>
<keyword evidence="2" id="KW-0812">Transmembrane</keyword>
<proteinExistence type="predicted"/>
<evidence type="ECO:0000256" key="2">
    <source>
        <dbReference type="SAM" id="Phobius"/>
    </source>
</evidence>
<dbReference type="AlphaFoldDB" id="A0A1A0HBB2"/>
<feature type="transmembrane region" description="Helical" evidence="2">
    <location>
        <begin position="15"/>
        <end position="33"/>
    </location>
</feature>
<dbReference type="Proteomes" id="UP000092555">
    <property type="component" value="Unassembled WGS sequence"/>
</dbReference>
<keyword evidence="4" id="KW-1185">Reference proteome</keyword>
<protein>
    <submittedName>
        <fullName evidence="3">Uncharacterized protein</fullName>
    </submittedName>
</protein>
<feature type="compositionally biased region" description="Basic and acidic residues" evidence="1">
    <location>
        <begin position="44"/>
        <end position="58"/>
    </location>
</feature>
<keyword evidence="2" id="KW-0472">Membrane</keyword>
<gene>
    <name evidence="3" type="ORF">METBIDRAFT_31844</name>
</gene>
<evidence type="ECO:0000256" key="1">
    <source>
        <dbReference type="SAM" id="MobiDB-lite"/>
    </source>
</evidence>
<accession>A0A1A0HBB2</accession>
<feature type="region of interest" description="Disordered" evidence="1">
    <location>
        <begin position="37"/>
        <end position="73"/>
    </location>
</feature>
<reference evidence="3 4" key="1">
    <citation type="submission" date="2016-05" db="EMBL/GenBank/DDBJ databases">
        <title>Comparative genomics of biotechnologically important yeasts.</title>
        <authorList>
            <consortium name="DOE Joint Genome Institute"/>
            <person name="Riley R."/>
            <person name="Haridas S."/>
            <person name="Wolfe K.H."/>
            <person name="Lopes M.R."/>
            <person name="Hittinger C.T."/>
            <person name="Goker M."/>
            <person name="Salamov A."/>
            <person name="Wisecaver J."/>
            <person name="Long T.M."/>
            <person name="Aerts A.L."/>
            <person name="Barry K."/>
            <person name="Choi C."/>
            <person name="Clum A."/>
            <person name="Coughlan A.Y."/>
            <person name="Deshpande S."/>
            <person name="Douglass A.P."/>
            <person name="Hanson S.J."/>
            <person name="Klenk H.-P."/>
            <person name="LaButti K."/>
            <person name="Lapidus A."/>
            <person name="Lindquist E."/>
            <person name="Lipzen A."/>
            <person name="Meier-kolthoff J.P."/>
            <person name="Ohm R.A."/>
            <person name="Otillar R.P."/>
            <person name="Pangilinan J."/>
            <person name="Peng Y."/>
            <person name="Rokas A."/>
            <person name="Rosa C.A."/>
            <person name="Scheuner C."/>
            <person name="Sibirny A.A."/>
            <person name="Slot J.C."/>
            <person name="Stielow J.B."/>
            <person name="Sun H."/>
            <person name="Kurtzman C.P."/>
            <person name="Blackwell M."/>
            <person name="Grigoriev I.V."/>
            <person name="Jeffries T.W."/>
        </authorList>
    </citation>
    <scope>NUCLEOTIDE SEQUENCE [LARGE SCALE GENOMIC DNA]</scope>
    <source>
        <strain evidence="3 4">NRRL YB-4993</strain>
    </source>
</reference>
<evidence type="ECO:0000313" key="3">
    <source>
        <dbReference type="EMBL" id="OBA21301.1"/>
    </source>
</evidence>
<comment type="caution">
    <text evidence="3">The sequence shown here is derived from an EMBL/GenBank/DDBJ whole genome shotgun (WGS) entry which is preliminary data.</text>
</comment>